<proteinExistence type="predicted"/>
<feature type="domain" description="EF-hand" evidence="2">
    <location>
        <begin position="50"/>
        <end position="76"/>
    </location>
</feature>
<dbReference type="CDD" id="cd00051">
    <property type="entry name" value="EFh"/>
    <property type="match status" value="1"/>
</dbReference>
<dbReference type="SMART" id="SM00054">
    <property type="entry name" value="EFh"/>
    <property type="match status" value="2"/>
</dbReference>
<keyword evidence="1" id="KW-0106">Calcium</keyword>
<gene>
    <name evidence="3" type="ORF">PGLA2088_LOCUS2455</name>
</gene>
<dbReference type="Pfam" id="PF13499">
    <property type="entry name" value="EF-hand_7"/>
    <property type="match status" value="1"/>
</dbReference>
<reference evidence="3" key="1">
    <citation type="submission" date="2021-02" db="EMBL/GenBank/DDBJ databases">
        <authorList>
            <person name="Dougan E. K."/>
            <person name="Rhodes N."/>
            <person name="Thang M."/>
            <person name="Chan C."/>
        </authorList>
    </citation>
    <scope>NUCLEOTIDE SEQUENCE</scope>
</reference>
<dbReference type="Proteomes" id="UP000626109">
    <property type="component" value="Unassembled WGS sequence"/>
</dbReference>
<protein>
    <recommendedName>
        <fullName evidence="2">EF-hand domain-containing protein</fullName>
    </recommendedName>
</protein>
<comment type="caution">
    <text evidence="3">The sequence shown here is derived from an EMBL/GenBank/DDBJ whole genome shotgun (WGS) entry which is preliminary data.</text>
</comment>
<organism evidence="3 4">
    <name type="scientific">Polarella glacialis</name>
    <name type="common">Dinoflagellate</name>
    <dbReference type="NCBI Taxonomy" id="89957"/>
    <lineage>
        <taxon>Eukaryota</taxon>
        <taxon>Sar</taxon>
        <taxon>Alveolata</taxon>
        <taxon>Dinophyceae</taxon>
        <taxon>Suessiales</taxon>
        <taxon>Suessiaceae</taxon>
        <taxon>Polarella</taxon>
    </lineage>
</organism>
<dbReference type="GO" id="GO:0005509">
    <property type="term" value="F:calcium ion binding"/>
    <property type="evidence" value="ECO:0007669"/>
    <property type="project" value="InterPro"/>
</dbReference>
<feature type="domain" description="EF-hand" evidence="2">
    <location>
        <begin position="77"/>
        <end position="110"/>
    </location>
</feature>
<dbReference type="SUPFAM" id="SSF47473">
    <property type="entry name" value="EF-hand"/>
    <property type="match status" value="1"/>
</dbReference>
<dbReference type="PROSITE" id="PS00018">
    <property type="entry name" value="EF_HAND_1"/>
    <property type="match status" value="2"/>
</dbReference>
<evidence type="ECO:0000259" key="2">
    <source>
        <dbReference type="PROSITE" id="PS50222"/>
    </source>
</evidence>
<accession>A0A813HYR0</accession>
<name>A0A813HYR0_POLGL</name>
<dbReference type="AlphaFoldDB" id="A0A813HYR0"/>
<sequence>MSASRRVQKVQAQVHGFSRVRLHEDALAQIAQRRIWKGTVNRSLFNGHTFASLDLDGSGTLDVAELRAGLLKLDIALDDATLKALLKRLDTNKNGQIEASEFRKFLSTMQ</sequence>
<evidence type="ECO:0000313" key="3">
    <source>
        <dbReference type="EMBL" id="CAE8642546.1"/>
    </source>
</evidence>
<dbReference type="InterPro" id="IPR018247">
    <property type="entry name" value="EF_Hand_1_Ca_BS"/>
</dbReference>
<dbReference type="PROSITE" id="PS50222">
    <property type="entry name" value="EF_HAND_2"/>
    <property type="match status" value="2"/>
</dbReference>
<dbReference type="InterPro" id="IPR011992">
    <property type="entry name" value="EF-hand-dom_pair"/>
</dbReference>
<dbReference type="EMBL" id="CAJNNW010001997">
    <property type="protein sequence ID" value="CAE8642546.1"/>
    <property type="molecule type" value="Genomic_DNA"/>
</dbReference>
<evidence type="ECO:0000256" key="1">
    <source>
        <dbReference type="ARBA" id="ARBA00022837"/>
    </source>
</evidence>
<dbReference type="Gene3D" id="1.10.238.10">
    <property type="entry name" value="EF-hand"/>
    <property type="match status" value="1"/>
</dbReference>
<dbReference type="InterPro" id="IPR002048">
    <property type="entry name" value="EF_hand_dom"/>
</dbReference>
<evidence type="ECO:0000313" key="4">
    <source>
        <dbReference type="Proteomes" id="UP000626109"/>
    </source>
</evidence>